<reference evidence="1" key="1">
    <citation type="submission" date="2023-08" db="EMBL/GenBank/DDBJ databases">
        <authorList>
            <person name="Alioto T."/>
            <person name="Alioto T."/>
            <person name="Gomez Garrido J."/>
        </authorList>
    </citation>
    <scope>NUCLEOTIDE SEQUENCE</scope>
</reference>
<sequence length="78" mass="9291">MLNSVMNSILPRHFPVDDLRNIIMCPISVKFLREFGPFNYCDDHFLFSRIAQPSQRHIFLGISSDQEYEKIASRKRFR</sequence>
<protein>
    <submittedName>
        <fullName evidence="1">Uncharacterized protein</fullName>
    </submittedName>
</protein>
<organism evidence="1 2">
    <name type="scientific">Octopus vulgaris</name>
    <name type="common">Common octopus</name>
    <dbReference type="NCBI Taxonomy" id="6645"/>
    <lineage>
        <taxon>Eukaryota</taxon>
        <taxon>Metazoa</taxon>
        <taxon>Spiralia</taxon>
        <taxon>Lophotrochozoa</taxon>
        <taxon>Mollusca</taxon>
        <taxon>Cephalopoda</taxon>
        <taxon>Coleoidea</taxon>
        <taxon>Octopodiformes</taxon>
        <taxon>Octopoda</taxon>
        <taxon>Incirrata</taxon>
        <taxon>Octopodidae</taxon>
        <taxon>Octopus</taxon>
    </lineage>
</organism>
<gene>
    <name evidence="1" type="ORF">OCTVUL_1B012628</name>
</gene>
<keyword evidence="2" id="KW-1185">Reference proteome</keyword>
<dbReference type="Proteomes" id="UP001162480">
    <property type="component" value="Chromosome 13"/>
</dbReference>
<dbReference type="EMBL" id="OX597826">
    <property type="protein sequence ID" value="CAI9732095.1"/>
    <property type="molecule type" value="Genomic_DNA"/>
</dbReference>
<dbReference type="AlphaFoldDB" id="A0AA36FBP1"/>
<proteinExistence type="predicted"/>
<accession>A0AA36FBP1</accession>
<evidence type="ECO:0000313" key="1">
    <source>
        <dbReference type="EMBL" id="CAI9732095.1"/>
    </source>
</evidence>
<evidence type="ECO:0000313" key="2">
    <source>
        <dbReference type="Proteomes" id="UP001162480"/>
    </source>
</evidence>
<name>A0AA36FBP1_OCTVU</name>